<evidence type="ECO:0000313" key="2">
    <source>
        <dbReference type="WBParaSite" id="SMUV_0000504801-mRNA-1"/>
    </source>
</evidence>
<organism evidence="1 2">
    <name type="scientific">Syphacia muris</name>
    <dbReference type="NCBI Taxonomy" id="451379"/>
    <lineage>
        <taxon>Eukaryota</taxon>
        <taxon>Metazoa</taxon>
        <taxon>Ecdysozoa</taxon>
        <taxon>Nematoda</taxon>
        <taxon>Chromadorea</taxon>
        <taxon>Rhabditida</taxon>
        <taxon>Spirurina</taxon>
        <taxon>Oxyuridomorpha</taxon>
        <taxon>Oxyuroidea</taxon>
        <taxon>Oxyuridae</taxon>
        <taxon>Syphacia</taxon>
    </lineage>
</organism>
<dbReference type="AlphaFoldDB" id="A0A0N5AKM0"/>
<dbReference type="Proteomes" id="UP000046393">
    <property type="component" value="Unplaced"/>
</dbReference>
<reference evidence="2" key="1">
    <citation type="submission" date="2017-02" db="UniProtKB">
        <authorList>
            <consortium name="WormBaseParasite"/>
        </authorList>
    </citation>
    <scope>IDENTIFICATION</scope>
</reference>
<accession>A0A0N5AKM0</accession>
<keyword evidence="1" id="KW-1185">Reference proteome</keyword>
<proteinExistence type="predicted"/>
<evidence type="ECO:0000313" key="1">
    <source>
        <dbReference type="Proteomes" id="UP000046393"/>
    </source>
</evidence>
<dbReference type="WBParaSite" id="SMUV_0000504801-mRNA-1">
    <property type="protein sequence ID" value="SMUV_0000504801-mRNA-1"/>
    <property type="gene ID" value="SMUV_0000504801"/>
</dbReference>
<sequence length="132" mass="14774">MPNRHEVVMWDLSVCPYSGSLLTVGGDGNLNLSLSGRLLPHFAEKELNFCASRTLMNLHRKFNMRDIDDNKSGIISSDKKIEINIVLQSYKESLTYSLDIRFESLNRIAISEAKGYIAVCGGEAGLLFFVPF</sequence>
<name>A0A0N5AKM0_9BILA</name>
<protein>
    <submittedName>
        <fullName evidence="2">MMS1_N domain-containing protein</fullName>
    </submittedName>
</protein>